<feature type="region of interest" description="Disordered" evidence="1">
    <location>
        <begin position="147"/>
        <end position="187"/>
    </location>
</feature>
<gene>
    <name evidence="4" type="primary">hsdR</name>
    <name evidence="4" type="ORF">R6G86_02335</name>
</gene>
<dbReference type="PROSITE" id="PS51194">
    <property type="entry name" value="HELICASE_CTER"/>
    <property type="match status" value="1"/>
</dbReference>
<dbReference type="InterPro" id="IPR006935">
    <property type="entry name" value="Helicase/UvrB_N"/>
</dbReference>
<dbReference type="CDD" id="cd18032">
    <property type="entry name" value="DEXHc_RE_I_III_res"/>
    <property type="match status" value="1"/>
</dbReference>
<evidence type="ECO:0000259" key="2">
    <source>
        <dbReference type="PROSITE" id="PS51192"/>
    </source>
</evidence>
<evidence type="ECO:0000256" key="1">
    <source>
        <dbReference type="SAM" id="MobiDB-lite"/>
    </source>
</evidence>
<dbReference type="EMBL" id="JAWNGA010000002">
    <property type="protein sequence ID" value="MDY5132583.1"/>
    <property type="molecule type" value="Genomic_DNA"/>
</dbReference>
<accession>A0ABU5G617</accession>
<dbReference type="InterPro" id="IPR050742">
    <property type="entry name" value="Helicase_Restrict-Modif_Enz"/>
</dbReference>
<dbReference type="GO" id="GO:0009035">
    <property type="term" value="F:type I site-specific deoxyribonuclease activity"/>
    <property type="evidence" value="ECO:0007669"/>
    <property type="project" value="UniProtKB-EC"/>
</dbReference>
<dbReference type="InterPro" id="IPR013670">
    <property type="entry name" value="EcoEI_R_C_dom"/>
</dbReference>
<dbReference type="SMART" id="SM00487">
    <property type="entry name" value="DEXDc"/>
    <property type="match status" value="1"/>
</dbReference>
<dbReference type="Pfam" id="PF00271">
    <property type="entry name" value="Helicase_C"/>
    <property type="match status" value="1"/>
</dbReference>
<feature type="domain" description="Helicase C-terminal" evidence="3">
    <location>
        <begin position="643"/>
        <end position="806"/>
    </location>
</feature>
<dbReference type="Pfam" id="PF04851">
    <property type="entry name" value="ResIII"/>
    <property type="match status" value="1"/>
</dbReference>
<dbReference type="SMART" id="SM00490">
    <property type="entry name" value="HELICc"/>
    <property type="match status" value="1"/>
</dbReference>
<dbReference type="EC" id="3.1.21.3" evidence="4"/>
<dbReference type="Gene3D" id="3.40.50.300">
    <property type="entry name" value="P-loop containing nucleotide triphosphate hydrolases"/>
    <property type="match status" value="2"/>
</dbReference>
<evidence type="ECO:0000259" key="3">
    <source>
        <dbReference type="PROSITE" id="PS51194"/>
    </source>
</evidence>
<keyword evidence="4" id="KW-0255">Endonuclease</keyword>
<dbReference type="InterPro" id="IPR001650">
    <property type="entry name" value="Helicase_C-like"/>
</dbReference>
<comment type="caution">
    <text evidence="4">The sequence shown here is derived from an EMBL/GenBank/DDBJ whole genome shotgun (WGS) entry which is preliminary data.</text>
</comment>
<name>A0ABU5G617_9ACTO</name>
<keyword evidence="4" id="KW-0540">Nuclease</keyword>
<dbReference type="RefSeq" id="WP_320754979.1">
    <property type="nucleotide sequence ID" value="NZ_JAWNGA010000002.1"/>
</dbReference>
<dbReference type="PROSITE" id="PS51192">
    <property type="entry name" value="HELICASE_ATP_BIND_1"/>
    <property type="match status" value="1"/>
</dbReference>
<dbReference type="NCBIfam" id="NF008521">
    <property type="entry name" value="PRK11448.1"/>
    <property type="match status" value="1"/>
</dbReference>
<keyword evidence="4" id="KW-0378">Hydrolase</keyword>
<reference evidence="4 5" key="1">
    <citation type="submission" date="2023-10" db="EMBL/GenBank/DDBJ databases">
        <title>Whole Genome based description of the genera Actinobaculum and Actinotignum reveals a complex phylogenetic relationship within the species included in the genus Actinotignum.</title>
        <authorList>
            <person name="Jensen C.S."/>
            <person name="Dargis R."/>
            <person name="Kemp M."/>
            <person name="Christensen J.J."/>
        </authorList>
    </citation>
    <scope>NUCLEOTIDE SEQUENCE [LARGE SCALE GENOMIC DNA]</scope>
    <source>
        <strain evidence="4 5">SLA_B974</strain>
    </source>
</reference>
<dbReference type="InterPro" id="IPR027417">
    <property type="entry name" value="P-loop_NTPase"/>
</dbReference>
<dbReference type="PANTHER" id="PTHR47396:SF1">
    <property type="entry name" value="ATP-DEPENDENT HELICASE IRC3-RELATED"/>
    <property type="match status" value="1"/>
</dbReference>
<dbReference type="Proteomes" id="UP001275049">
    <property type="component" value="Unassembled WGS sequence"/>
</dbReference>
<proteinExistence type="predicted"/>
<evidence type="ECO:0000313" key="4">
    <source>
        <dbReference type="EMBL" id="MDY5132583.1"/>
    </source>
</evidence>
<evidence type="ECO:0000313" key="5">
    <source>
        <dbReference type="Proteomes" id="UP001275049"/>
    </source>
</evidence>
<sequence length="1085" mass="121816">MSDNFSFLENDFPSLANFGHLAEAYRESDPSTAITKLGQIGEAIISMIFKFDRVPEPAENKAIVRIDTLQREGLLPQDVVNVLHILRKARNKAVHEGWGDTDTATRFLPVVHSLTAWFVRTYGPLDLTIQPYRLTSQESARPVAQMEQAESALQQQDETKAQTATTVAKVERKNRSEQAANQRPKTEAETRLIIDEQLRQVGWEADTDNLCYSKGARPIKGRNLAIAEWPTDSTVGRNGRADYALFVGEELIGVIEAKAEHHDIPSVLDYQAKDYAQLIKKEHRKYVVGSWEDFYVPFLFATNGRPYIDQFKTKSGVWFHDVRAVTNAPRALQGWPSPEGLTQLLNSDRAEAAHRLASFSDDMLTDPNGLNLRDYQVNAIHAAEDAISSGQDHVLLAMATGTGKTRTVLGMIYRFLKSDRFHRILFLVDRTALGGQATDAFKDVKLEELMSLDSLYSINDLGESEIQAETRVRVSTVQSMVKQVFYPQEDTKPAVTDYDLIIVDEAHRGYLLDKEMTDDEALYRNQFDYQSAYRALIDYFDATKIALTATPALHTTEIFGNPVYTYTYREAVMDGWLVDHDAPHRLTTKLSTEGITFGKGETLPIFDPSTGEIVNSSELADEVTFDVEKFNKQVITEEFNRTVLTEIARDLDPSSPDEYGKTLIYAVDDAHADLIVAILKEIYAPMGVDSDAIMKITGSVAGGNRKKIDEAIKRFKNERFPSIVVTVDLLTTGIDVPPITTLVFMRRVKSRILYEQMLGRATRLCPEIGKAKFDIYDPVGVYDALDQVNTMKPVVANPNTSFTDLIEGLDIASDEDGLTVIIDQIVAKLQRRKQQIKGYAAEQVQELAGGKPIASITEILKGAPPADAAEWIKDHAALFAYLDDTHCGASRPQVISHKEDELLTHTRDYGDASEPADYIEEFTQFIKANTNEIAALNIICTRPADLTRDQLKSLKLALDREGFTEQKLSSAISQLSTQEIAADIISLVRRYAIGSPLISHQERVQLAIKRLKKNHQFTKIQLGWLVRIEQYLENELIINTQTFNTDARFRQQGGQRKADLAFNGKISEVIEELNSYMYEDRRATA</sequence>
<keyword evidence="5" id="KW-1185">Reference proteome</keyword>
<dbReference type="SUPFAM" id="SSF52540">
    <property type="entry name" value="P-loop containing nucleoside triphosphate hydrolases"/>
    <property type="match status" value="1"/>
</dbReference>
<dbReference type="PANTHER" id="PTHR47396">
    <property type="entry name" value="TYPE I RESTRICTION ENZYME ECOKI R PROTEIN"/>
    <property type="match status" value="1"/>
</dbReference>
<feature type="domain" description="Helicase ATP-binding" evidence="2">
    <location>
        <begin position="385"/>
        <end position="569"/>
    </location>
</feature>
<protein>
    <submittedName>
        <fullName evidence="4">Type I restriction-modification system endonuclease</fullName>
        <ecNumber evidence="4">3.1.21.3</ecNumber>
    </submittedName>
</protein>
<organism evidence="4 5">
    <name type="scientific">Actinotignum urinale</name>
    <dbReference type="NCBI Taxonomy" id="190146"/>
    <lineage>
        <taxon>Bacteria</taxon>
        <taxon>Bacillati</taxon>
        <taxon>Actinomycetota</taxon>
        <taxon>Actinomycetes</taxon>
        <taxon>Actinomycetales</taxon>
        <taxon>Actinomycetaceae</taxon>
        <taxon>Actinotignum</taxon>
    </lineage>
</organism>
<dbReference type="Gene3D" id="3.90.1570.30">
    <property type="match status" value="1"/>
</dbReference>
<dbReference type="Pfam" id="PF08463">
    <property type="entry name" value="EcoEI_R_C"/>
    <property type="match status" value="1"/>
</dbReference>
<dbReference type="InterPro" id="IPR014001">
    <property type="entry name" value="Helicase_ATP-bd"/>
</dbReference>
<dbReference type="CDD" id="cd18799">
    <property type="entry name" value="SF2_C_EcoAI-like"/>
    <property type="match status" value="1"/>
</dbReference>